<evidence type="ECO:0000313" key="1">
    <source>
        <dbReference type="EMBL" id="PWA73751.1"/>
    </source>
</evidence>
<accession>A0A2U1NJU3</accession>
<dbReference type="AlphaFoldDB" id="A0A2U1NJU3"/>
<gene>
    <name evidence="1" type="ORF">CTI12_AA258270</name>
</gene>
<dbReference type="PANTHER" id="PTHR33116:SF78">
    <property type="entry name" value="OS12G0587133 PROTEIN"/>
    <property type="match status" value="1"/>
</dbReference>
<keyword evidence="1" id="KW-0548">Nucleotidyltransferase</keyword>
<protein>
    <submittedName>
        <fullName evidence="1">Reverse transcriptase zinc-binding domain-containing protein</fullName>
    </submittedName>
</protein>
<dbReference type="STRING" id="35608.A0A2U1NJU3"/>
<proteinExistence type="predicted"/>
<organism evidence="1 2">
    <name type="scientific">Artemisia annua</name>
    <name type="common">Sweet wormwood</name>
    <dbReference type="NCBI Taxonomy" id="35608"/>
    <lineage>
        <taxon>Eukaryota</taxon>
        <taxon>Viridiplantae</taxon>
        <taxon>Streptophyta</taxon>
        <taxon>Embryophyta</taxon>
        <taxon>Tracheophyta</taxon>
        <taxon>Spermatophyta</taxon>
        <taxon>Magnoliopsida</taxon>
        <taxon>eudicotyledons</taxon>
        <taxon>Gunneridae</taxon>
        <taxon>Pentapetalae</taxon>
        <taxon>asterids</taxon>
        <taxon>campanulids</taxon>
        <taxon>Asterales</taxon>
        <taxon>Asteraceae</taxon>
        <taxon>Asteroideae</taxon>
        <taxon>Anthemideae</taxon>
        <taxon>Artemisiinae</taxon>
        <taxon>Artemisia</taxon>
    </lineage>
</organism>
<sequence length="147" mass="17113">MVCPFCKLIPDSHPHLFFECDFPKEIWSRMKCLVGLDFAPNNLQALIQFMVNRPVNKTIWSILQRLLIGACVYYLWQERNLRIFQGKSSSVDDLCSLIRDVMRLRIMGLTLKASTHVFDAAKLWEFHVKQVNGKGRVKFVPWKNTVG</sequence>
<keyword evidence="1" id="KW-0695">RNA-directed DNA polymerase</keyword>
<keyword evidence="1" id="KW-0808">Transferase</keyword>
<reference evidence="1 2" key="1">
    <citation type="journal article" date="2018" name="Mol. Plant">
        <title>The genome of Artemisia annua provides insight into the evolution of Asteraceae family and artemisinin biosynthesis.</title>
        <authorList>
            <person name="Shen Q."/>
            <person name="Zhang L."/>
            <person name="Liao Z."/>
            <person name="Wang S."/>
            <person name="Yan T."/>
            <person name="Shi P."/>
            <person name="Liu M."/>
            <person name="Fu X."/>
            <person name="Pan Q."/>
            <person name="Wang Y."/>
            <person name="Lv Z."/>
            <person name="Lu X."/>
            <person name="Zhang F."/>
            <person name="Jiang W."/>
            <person name="Ma Y."/>
            <person name="Chen M."/>
            <person name="Hao X."/>
            <person name="Li L."/>
            <person name="Tang Y."/>
            <person name="Lv G."/>
            <person name="Zhou Y."/>
            <person name="Sun X."/>
            <person name="Brodelius P.E."/>
            <person name="Rose J.K.C."/>
            <person name="Tang K."/>
        </authorList>
    </citation>
    <scope>NUCLEOTIDE SEQUENCE [LARGE SCALE GENOMIC DNA]</scope>
    <source>
        <strain evidence="2">cv. Huhao1</strain>
        <tissue evidence="1">Leaf</tissue>
    </source>
</reference>
<dbReference type="Proteomes" id="UP000245207">
    <property type="component" value="Unassembled WGS sequence"/>
</dbReference>
<keyword evidence="2" id="KW-1185">Reference proteome</keyword>
<name>A0A2U1NJU3_ARTAN</name>
<dbReference type="PANTHER" id="PTHR33116">
    <property type="entry name" value="REVERSE TRANSCRIPTASE ZINC-BINDING DOMAIN-CONTAINING PROTEIN-RELATED-RELATED"/>
    <property type="match status" value="1"/>
</dbReference>
<evidence type="ECO:0000313" key="2">
    <source>
        <dbReference type="Proteomes" id="UP000245207"/>
    </source>
</evidence>
<dbReference type="OrthoDB" id="1938430at2759"/>
<comment type="caution">
    <text evidence="1">The sequence shown here is derived from an EMBL/GenBank/DDBJ whole genome shotgun (WGS) entry which is preliminary data.</text>
</comment>
<dbReference type="EMBL" id="PKPP01002682">
    <property type="protein sequence ID" value="PWA73751.1"/>
    <property type="molecule type" value="Genomic_DNA"/>
</dbReference>
<dbReference type="GO" id="GO:0003964">
    <property type="term" value="F:RNA-directed DNA polymerase activity"/>
    <property type="evidence" value="ECO:0007669"/>
    <property type="project" value="UniProtKB-KW"/>
</dbReference>